<dbReference type="EMBL" id="JANBPK010001202">
    <property type="protein sequence ID" value="KAJ2924876.1"/>
    <property type="molecule type" value="Genomic_DNA"/>
</dbReference>
<dbReference type="InterPro" id="IPR029063">
    <property type="entry name" value="SAM-dependent_MTases_sf"/>
</dbReference>
<dbReference type="GO" id="GO:0032981">
    <property type="term" value="P:mitochondrial respiratory chain complex I assembly"/>
    <property type="evidence" value="ECO:0007669"/>
    <property type="project" value="TreeGrafter"/>
</dbReference>
<keyword evidence="3 7" id="KW-0489">Methyltransferase</keyword>
<keyword evidence="10" id="KW-1185">Reference proteome</keyword>
<dbReference type="PANTHER" id="PTHR12049">
    <property type="entry name" value="PROTEIN ARGININE METHYLTRANSFERASE NDUFAF7, MITOCHONDRIAL"/>
    <property type="match status" value="1"/>
</dbReference>
<sequence length="404" mass="44132">MNPSHPVFGTSGIWFVSQWANAGKPTSVRLVELGPGRGTLMADILRTISKFGLSQSLTGVHFVETSQALRSVQEQLQSSPHYGDVKLHWYNSITEIPRSPSEYTILVAHEFFDALPIHVLQKKETGWHEVLIASTDDLQTSPPPSSENKDVETTNESTTQENSTITPGPRLRRVLSPQPSAASMLLGHSSPRFDKLPVGSFIEVSPTSFRIAHHVGRLLAANPPPSDIPGRSRSLPQDEKAEKEEVGVGGCGLFIDYGGANVFGDSFRAFKQHKIVDTFDQPGECDLTANVDFAYLKEAMSGLVSTHGPLTQSSFLERMGLPIRVDALLRGAKSEERRKVIQDAASRLVDLNGMGKEYKVLGITSTAGTDVEAYPFIREQEPVQEEPVKKQGHDESTETSSSSA</sequence>
<dbReference type="Pfam" id="PF02636">
    <property type="entry name" value="Methyltransf_28"/>
    <property type="match status" value="1"/>
</dbReference>
<evidence type="ECO:0000256" key="8">
    <source>
        <dbReference type="SAM" id="MobiDB-lite"/>
    </source>
</evidence>
<accession>A0A9W8MBZ1</accession>
<dbReference type="GO" id="GO:0032259">
    <property type="term" value="P:methylation"/>
    <property type="evidence" value="ECO:0007669"/>
    <property type="project" value="UniProtKB-KW"/>
</dbReference>
<dbReference type="SUPFAM" id="SSF53335">
    <property type="entry name" value="S-adenosyl-L-methionine-dependent methyltransferases"/>
    <property type="match status" value="1"/>
</dbReference>
<feature type="compositionally biased region" description="Low complexity" evidence="8">
    <location>
        <begin position="154"/>
        <end position="166"/>
    </location>
</feature>
<proteinExistence type="inferred from homology"/>
<evidence type="ECO:0000256" key="6">
    <source>
        <dbReference type="ARBA" id="ARBA00048612"/>
    </source>
</evidence>
<gene>
    <name evidence="9" type="ORF">H1R20_g12218</name>
</gene>
<comment type="caution">
    <text evidence="9">The sequence shown here is derived from an EMBL/GenBank/DDBJ whole genome shotgun (WGS) entry which is preliminary data.</text>
</comment>
<keyword evidence="5 7" id="KW-0496">Mitochondrion</keyword>
<evidence type="ECO:0000313" key="9">
    <source>
        <dbReference type="EMBL" id="KAJ2924876.1"/>
    </source>
</evidence>
<evidence type="ECO:0000256" key="3">
    <source>
        <dbReference type="ARBA" id="ARBA00022603"/>
    </source>
</evidence>
<dbReference type="EC" id="2.1.1.320" evidence="7"/>
<evidence type="ECO:0000256" key="5">
    <source>
        <dbReference type="ARBA" id="ARBA00023128"/>
    </source>
</evidence>
<reference evidence="9" key="1">
    <citation type="submission" date="2022-06" db="EMBL/GenBank/DDBJ databases">
        <title>Genome Sequence of Candolleomyces eurysporus.</title>
        <authorList>
            <person name="Buettner E."/>
        </authorList>
    </citation>
    <scope>NUCLEOTIDE SEQUENCE</scope>
    <source>
        <strain evidence="9">VTCC 930004</strain>
    </source>
</reference>
<dbReference type="AlphaFoldDB" id="A0A9W8MBZ1"/>
<keyword evidence="4 7" id="KW-0808">Transferase</keyword>
<feature type="region of interest" description="Disordered" evidence="8">
    <location>
        <begin position="134"/>
        <end position="171"/>
    </location>
</feature>
<comment type="similarity">
    <text evidence="2 7">Belongs to the NDUFAF7 family.</text>
</comment>
<feature type="region of interest" description="Disordered" evidence="8">
    <location>
        <begin position="377"/>
        <end position="404"/>
    </location>
</feature>
<dbReference type="Proteomes" id="UP001140091">
    <property type="component" value="Unassembled WGS sequence"/>
</dbReference>
<evidence type="ECO:0000256" key="7">
    <source>
        <dbReference type="RuleBase" id="RU364114"/>
    </source>
</evidence>
<dbReference type="InterPro" id="IPR003788">
    <property type="entry name" value="NDUFAF7"/>
</dbReference>
<feature type="non-terminal residue" evidence="9">
    <location>
        <position position="1"/>
    </location>
</feature>
<dbReference type="Gene3D" id="3.40.50.12710">
    <property type="match status" value="1"/>
</dbReference>
<evidence type="ECO:0000256" key="2">
    <source>
        <dbReference type="ARBA" id="ARBA00005891"/>
    </source>
</evidence>
<comment type="function">
    <text evidence="7">Arginine methyltransferase involved in the assembly or stability of mitochondrial NADH:ubiquinone oxidoreductase complex (complex I).</text>
</comment>
<protein>
    <recommendedName>
        <fullName evidence="7">Protein arginine methyltransferase NDUFAF7</fullName>
        <ecNumber evidence="7">2.1.1.320</ecNumber>
    </recommendedName>
</protein>
<evidence type="ECO:0000313" key="10">
    <source>
        <dbReference type="Proteomes" id="UP001140091"/>
    </source>
</evidence>
<name>A0A9W8MBZ1_9AGAR</name>
<evidence type="ECO:0000256" key="4">
    <source>
        <dbReference type="ARBA" id="ARBA00022679"/>
    </source>
</evidence>
<feature type="compositionally biased region" description="Basic and acidic residues" evidence="8">
    <location>
        <begin position="378"/>
        <end position="396"/>
    </location>
</feature>
<dbReference type="InterPro" id="IPR038375">
    <property type="entry name" value="NDUFAF7_sf"/>
</dbReference>
<feature type="region of interest" description="Disordered" evidence="8">
    <location>
        <begin position="220"/>
        <end position="242"/>
    </location>
</feature>
<comment type="catalytic activity">
    <reaction evidence="6 7">
        <text>L-arginyl-[protein] + 2 S-adenosyl-L-methionine = N(omega),N(omega)'-dimethyl-L-arginyl-[protein] + 2 S-adenosyl-L-homocysteine + 2 H(+)</text>
        <dbReference type="Rhea" id="RHEA:48108"/>
        <dbReference type="Rhea" id="RHEA-COMP:10532"/>
        <dbReference type="Rhea" id="RHEA-COMP:11992"/>
        <dbReference type="ChEBI" id="CHEBI:15378"/>
        <dbReference type="ChEBI" id="CHEBI:29965"/>
        <dbReference type="ChEBI" id="CHEBI:57856"/>
        <dbReference type="ChEBI" id="CHEBI:59789"/>
        <dbReference type="ChEBI" id="CHEBI:88221"/>
        <dbReference type="EC" id="2.1.1.320"/>
    </reaction>
</comment>
<dbReference type="GO" id="GO:0035243">
    <property type="term" value="F:protein-arginine omega-N symmetric methyltransferase activity"/>
    <property type="evidence" value="ECO:0007669"/>
    <property type="project" value="UniProtKB-EC"/>
</dbReference>
<comment type="subcellular location">
    <subcellularLocation>
        <location evidence="1 7">Mitochondrion</location>
    </subcellularLocation>
</comment>
<dbReference type="PANTHER" id="PTHR12049:SF7">
    <property type="entry name" value="PROTEIN ARGININE METHYLTRANSFERASE NDUFAF7, MITOCHONDRIAL"/>
    <property type="match status" value="1"/>
</dbReference>
<organism evidence="9 10">
    <name type="scientific">Candolleomyces eurysporus</name>
    <dbReference type="NCBI Taxonomy" id="2828524"/>
    <lineage>
        <taxon>Eukaryota</taxon>
        <taxon>Fungi</taxon>
        <taxon>Dikarya</taxon>
        <taxon>Basidiomycota</taxon>
        <taxon>Agaricomycotina</taxon>
        <taxon>Agaricomycetes</taxon>
        <taxon>Agaricomycetidae</taxon>
        <taxon>Agaricales</taxon>
        <taxon>Agaricineae</taxon>
        <taxon>Psathyrellaceae</taxon>
        <taxon>Candolleomyces</taxon>
    </lineage>
</organism>
<evidence type="ECO:0000256" key="1">
    <source>
        <dbReference type="ARBA" id="ARBA00004173"/>
    </source>
</evidence>
<dbReference type="OrthoDB" id="438553at2759"/>
<dbReference type="GO" id="GO:0005739">
    <property type="term" value="C:mitochondrion"/>
    <property type="evidence" value="ECO:0007669"/>
    <property type="project" value="UniProtKB-SubCell"/>
</dbReference>